<dbReference type="EMBL" id="LVLJ01002458">
    <property type="protein sequence ID" value="OAE24859.1"/>
    <property type="molecule type" value="Genomic_DNA"/>
</dbReference>
<dbReference type="PROSITE" id="PS51257">
    <property type="entry name" value="PROKAR_LIPOPROTEIN"/>
    <property type="match status" value="1"/>
</dbReference>
<gene>
    <name evidence="2" type="ORF">AXG93_2931s1010</name>
</gene>
<protein>
    <submittedName>
        <fullName evidence="2">Uncharacterized protein</fullName>
    </submittedName>
</protein>
<reference evidence="2" key="1">
    <citation type="submission" date="2016-03" db="EMBL/GenBank/DDBJ databases">
        <title>Mechanisms controlling the formation of the plant cell surface in tip-growing cells are functionally conserved among land plants.</title>
        <authorList>
            <person name="Honkanen S."/>
            <person name="Jones V.A."/>
            <person name="Morieri G."/>
            <person name="Champion C."/>
            <person name="Hetherington A.J."/>
            <person name="Kelly S."/>
            <person name="Saint-Marcoux D."/>
            <person name="Proust H."/>
            <person name="Prescott H."/>
            <person name="Dolan L."/>
        </authorList>
    </citation>
    <scope>NUCLEOTIDE SEQUENCE [LARGE SCALE GENOMIC DNA]</scope>
    <source>
        <tissue evidence="2">Whole gametophyte</tissue>
    </source>
</reference>
<keyword evidence="3" id="KW-1185">Reference proteome</keyword>
<dbReference type="AlphaFoldDB" id="A0A176VVM9"/>
<name>A0A176VVM9_MARPO</name>
<comment type="caution">
    <text evidence="2">The sequence shown here is derived from an EMBL/GenBank/DDBJ whole genome shotgun (WGS) entry which is preliminary data.</text>
</comment>
<dbReference type="Proteomes" id="UP000077202">
    <property type="component" value="Unassembled WGS sequence"/>
</dbReference>
<proteinExistence type="predicted"/>
<evidence type="ECO:0000313" key="3">
    <source>
        <dbReference type="Proteomes" id="UP000077202"/>
    </source>
</evidence>
<evidence type="ECO:0000313" key="2">
    <source>
        <dbReference type="EMBL" id="OAE24859.1"/>
    </source>
</evidence>
<feature type="region of interest" description="Disordered" evidence="1">
    <location>
        <begin position="70"/>
        <end position="115"/>
    </location>
</feature>
<evidence type="ECO:0000256" key="1">
    <source>
        <dbReference type="SAM" id="MobiDB-lite"/>
    </source>
</evidence>
<sequence>MLFRVTILHKQVHSMAQMATSSCGSSQTAFSARLVQDFDADADSPALGSHKIYLAWVCDESDLQETHIPLPLSNPGARRTTGADLAGPTLAPPWQDRHPGGKSSRLTTTADADLAGSGDGVRLAAGFM</sequence>
<accession>A0A176VVM9</accession>
<organism evidence="2 3">
    <name type="scientific">Marchantia polymorpha subsp. ruderalis</name>
    <dbReference type="NCBI Taxonomy" id="1480154"/>
    <lineage>
        <taxon>Eukaryota</taxon>
        <taxon>Viridiplantae</taxon>
        <taxon>Streptophyta</taxon>
        <taxon>Embryophyta</taxon>
        <taxon>Marchantiophyta</taxon>
        <taxon>Marchantiopsida</taxon>
        <taxon>Marchantiidae</taxon>
        <taxon>Marchantiales</taxon>
        <taxon>Marchantiaceae</taxon>
        <taxon>Marchantia</taxon>
    </lineage>
</organism>